<dbReference type="eggNOG" id="ENOG502T1RK">
    <property type="taxonomic scope" value="Eukaryota"/>
</dbReference>
<dbReference type="GeneID" id="4322029"/>
<accession>Q0CHZ7</accession>
<feature type="compositionally biased region" description="Polar residues" evidence="2">
    <location>
        <begin position="1295"/>
        <end position="1319"/>
    </location>
</feature>
<dbReference type="Gene3D" id="1.10.287.1490">
    <property type="match status" value="1"/>
</dbReference>
<feature type="coiled-coil region" evidence="1">
    <location>
        <begin position="419"/>
        <end position="453"/>
    </location>
</feature>
<feature type="compositionally biased region" description="Polar residues" evidence="2">
    <location>
        <begin position="1231"/>
        <end position="1251"/>
    </location>
</feature>
<dbReference type="GO" id="GO:0016460">
    <property type="term" value="C:myosin II complex"/>
    <property type="evidence" value="ECO:0007669"/>
    <property type="project" value="TreeGrafter"/>
</dbReference>
<dbReference type="HOGENOM" id="CLU_261615_0_0_1"/>
<evidence type="ECO:0008006" key="5">
    <source>
        <dbReference type="Google" id="ProtNLM"/>
    </source>
</evidence>
<dbReference type="PANTHER" id="PTHR45615:SF40">
    <property type="entry name" value="MYOSIN HEAVY CHAIN, NON-MUSCLE"/>
    <property type="match status" value="1"/>
</dbReference>
<feature type="compositionally biased region" description="Basic and acidic residues" evidence="2">
    <location>
        <begin position="1204"/>
        <end position="1215"/>
    </location>
</feature>
<dbReference type="PANTHER" id="PTHR45615">
    <property type="entry name" value="MYOSIN HEAVY CHAIN, NON-MUSCLE"/>
    <property type="match status" value="1"/>
</dbReference>
<reference evidence="4" key="1">
    <citation type="submission" date="2005-09" db="EMBL/GenBank/DDBJ databases">
        <title>Annotation of the Aspergillus terreus NIH2624 genome.</title>
        <authorList>
            <person name="Birren B.W."/>
            <person name="Lander E.S."/>
            <person name="Galagan J.E."/>
            <person name="Nusbaum C."/>
            <person name="Devon K."/>
            <person name="Henn M."/>
            <person name="Ma L.-J."/>
            <person name="Jaffe D.B."/>
            <person name="Butler J."/>
            <person name="Alvarez P."/>
            <person name="Gnerre S."/>
            <person name="Grabherr M."/>
            <person name="Kleber M."/>
            <person name="Mauceli E.W."/>
            <person name="Brockman W."/>
            <person name="Rounsley S."/>
            <person name="Young S.K."/>
            <person name="LaButti K."/>
            <person name="Pushparaj V."/>
            <person name="DeCaprio D."/>
            <person name="Crawford M."/>
            <person name="Koehrsen M."/>
            <person name="Engels R."/>
            <person name="Montgomery P."/>
            <person name="Pearson M."/>
            <person name="Howarth C."/>
            <person name="Larson L."/>
            <person name="Luoma S."/>
            <person name="White J."/>
            <person name="Alvarado L."/>
            <person name="Kodira C.D."/>
            <person name="Zeng Q."/>
            <person name="Oleary S."/>
            <person name="Yandava C."/>
            <person name="Denning D.W."/>
            <person name="Nierman W.C."/>
            <person name="Milne T."/>
            <person name="Madden K."/>
        </authorList>
    </citation>
    <scope>NUCLEOTIDE SEQUENCE [LARGE SCALE GENOMIC DNA]</scope>
    <source>
        <strain evidence="4">NIH 2624 / FGSC A1156</strain>
    </source>
</reference>
<dbReference type="RefSeq" id="XP_001215865.1">
    <property type="nucleotide sequence ID" value="XM_001215865.1"/>
</dbReference>
<keyword evidence="1" id="KW-0175">Coiled coil</keyword>
<feature type="compositionally biased region" description="Polar residues" evidence="2">
    <location>
        <begin position="74"/>
        <end position="84"/>
    </location>
</feature>
<evidence type="ECO:0000313" key="4">
    <source>
        <dbReference type="Proteomes" id="UP000007963"/>
    </source>
</evidence>
<feature type="region of interest" description="Disordered" evidence="2">
    <location>
        <begin position="69"/>
        <end position="201"/>
    </location>
</feature>
<gene>
    <name evidence="3" type="ORF">ATEG_06687</name>
</gene>
<proteinExistence type="predicted"/>
<feature type="coiled-coil region" evidence="1">
    <location>
        <begin position="684"/>
        <end position="790"/>
    </location>
</feature>
<feature type="compositionally biased region" description="Polar residues" evidence="2">
    <location>
        <begin position="174"/>
        <end position="192"/>
    </location>
</feature>
<sequence length="1335" mass="147031">MDQYVEYSDTLLSQMPDTINNHPSPGLEAVSSIVANANESPAKRAPSPLLMQRPQSSGIDLTAFSFAKPLPSGKTFSLQPTERSGQGGRKPHETESRKKLTPVEVCGTPTQRGQFRQPRNPLVNLGDTLHTHISEGLQPPTGQTQEGQTTKSKDITHSDTISGGQGDSECPTKAPNTGRVQSQCASNPQLLSPENEDSESPVLIIPGYLSQAVYKFTKTNRHQTENTPQELPRRTSDRVKRKHSTEGSGHGGTPTADTSTVIQAPEVLEGNGVSGPKKRRRTSGRKTSSYSVVPADSDTQMTEEALFQILIARMKEREEKEAAALDAREELEGKLSILVEENQVLRRQLEAMVIRLQKKIAESKSYRSQIDGWKNRVANFKGLLNEVGSDYETLRSEVVHLKTSKESLAGESREILTEITDLSRQVSNATNTMSELRKAIAKSQDTINTLQLALTSEEAKCASVYVQLSDEKKRALSLEAYIGETSNAQSTLLSCLRADQLNLVKKLDSALESMNKRLEASHTSTQSVLENALKKCLESLSYMNEEYTEGKIDIQKYNETFQEALARMQEATLNLAAELRTSSETNRNLSTELKSQLQSVEGEIGPGSTLLEQLTATKASCTSLGAILNTSVSCVEQLDKSIKDAQDREYNLMEQMGHLQQKLSEDKALPDREEEGSYATISKQVELEDRLKLLSTELADLVNNLQVKEDDITQLNVALLEATGRLHDAETRANQAENEVTGLQERVKSIEVEVRAELTRASVISRDQIKAKYEQQLHELLREKTEACSAVEAMANKLLAVEKSLVESEESWGKKKKELEDLIAEKECQIQDMESQCTEKEQKLAEKDAVIKRLQDEEAARTAEKTSLLQLLNAANEEVLSLESKLSTLNTDTKEEPQRKLATLQSDILKKEEEYNKICSELSAANLERSNLESGKIKAKAEIYALLRRVQDSEAWLKKIRKSMCQSGMMSPEQPFSEVWSKLESLLNSSSKAQLKSPGHDNSVALPNIGGLSDCQVPSTPQHISGSLGREIVQTAEVIYRSQSIQRSTHASPVEGLSKGSYLENASEVDRPPPSQQSVNIVPFSSIRQQLSLDPCSSPQDAHSEFTEMLLLTPEEKEIGKTTSTEGKAELVGRPGIPLAKEQVDMVPSTQRNEEGNADVQMCEKSNPDPVSFDKPEIPACKIKAVTFEMEDQGAPAAKGQAEVPEHVIDNETPKKPSGAKKSTRTDQRTYSKSGQSSTTNVPKQDVSQNELRAAAAMTEDTNIPSSKNKRAKTATASSCLKRKDSDSGCLGRKTSPTRLASGSSKTPSANEDQTSSQLPTRSARPTRRRSRGRR</sequence>
<dbReference type="Proteomes" id="UP000007963">
    <property type="component" value="Unassembled WGS sequence"/>
</dbReference>
<feature type="compositionally biased region" description="Basic residues" evidence="2">
    <location>
        <begin position="1325"/>
        <end position="1335"/>
    </location>
</feature>
<dbReference type="GO" id="GO:0051015">
    <property type="term" value="F:actin filament binding"/>
    <property type="evidence" value="ECO:0007669"/>
    <property type="project" value="TreeGrafter"/>
</dbReference>
<dbReference type="OMA" id="TRMRQRE"/>
<dbReference type="GO" id="GO:0000146">
    <property type="term" value="F:microfilament motor activity"/>
    <property type="evidence" value="ECO:0007669"/>
    <property type="project" value="TreeGrafter"/>
</dbReference>
<protein>
    <recommendedName>
        <fullName evidence="5">Rootletin</fullName>
    </recommendedName>
</protein>
<dbReference type="GO" id="GO:0005737">
    <property type="term" value="C:cytoplasm"/>
    <property type="evidence" value="ECO:0007669"/>
    <property type="project" value="TreeGrafter"/>
</dbReference>
<feature type="coiled-coil region" evidence="1">
    <location>
        <begin position="314"/>
        <end position="348"/>
    </location>
</feature>
<evidence type="ECO:0000256" key="1">
    <source>
        <dbReference type="SAM" id="Coils"/>
    </source>
</evidence>
<organism evidence="3 4">
    <name type="scientific">Aspergillus terreus (strain NIH 2624 / FGSC A1156)</name>
    <dbReference type="NCBI Taxonomy" id="341663"/>
    <lineage>
        <taxon>Eukaryota</taxon>
        <taxon>Fungi</taxon>
        <taxon>Dikarya</taxon>
        <taxon>Ascomycota</taxon>
        <taxon>Pezizomycotina</taxon>
        <taxon>Eurotiomycetes</taxon>
        <taxon>Eurotiomycetidae</taxon>
        <taxon>Eurotiales</taxon>
        <taxon>Aspergillaceae</taxon>
        <taxon>Aspergillus</taxon>
        <taxon>Aspergillus subgen. Circumdati</taxon>
    </lineage>
</organism>
<feature type="region of interest" description="Disordered" evidence="2">
    <location>
        <begin position="1192"/>
        <end position="1335"/>
    </location>
</feature>
<dbReference type="SUPFAM" id="SSF57997">
    <property type="entry name" value="Tropomyosin"/>
    <property type="match status" value="1"/>
</dbReference>
<evidence type="ECO:0000313" key="3">
    <source>
        <dbReference type="EMBL" id="EAU33231.1"/>
    </source>
</evidence>
<dbReference type="VEuPathDB" id="FungiDB:ATEG_06687"/>
<dbReference type="EMBL" id="CH476602">
    <property type="protein sequence ID" value="EAU33231.1"/>
    <property type="molecule type" value="Genomic_DNA"/>
</dbReference>
<feature type="region of interest" description="Disordered" evidence="2">
    <location>
        <begin position="1147"/>
        <end position="1176"/>
    </location>
</feature>
<name>Q0CHZ7_ASPTN</name>
<feature type="coiled-coil region" evidence="1">
    <location>
        <begin position="816"/>
        <end position="892"/>
    </location>
</feature>
<feature type="region of interest" description="Disordered" evidence="2">
    <location>
        <begin position="219"/>
        <end position="296"/>
    </location>
</feature>
<dbReference type="OrthoDB" id="4201669at2759"/>
<evidence type="ECO:0000256" key="2">
    <source>
        <dbReference type="SAM" id="MobiDB-lite"/>
    </source>
</evidence>
<dbReference type="GO" id="GO:0032982">
    <property type="term" value="C:myosin filament"/>
    <property type="evidence" value="ECO:0007669"/>
    <property type="project" value="TreeGrafter"/>
</dbReference>
<feature type="compositionally biased region" description="Low complexity" evidence="2">
    <location>
        <begin position="138"/>
        <end position="150"/>
    </location>
</feature>
<dbReference type="Gene3D" id="1.20.5.170">
    <property type="match status" value="1"/>
</dbReference>
<dbReference type="STRING" id="341663.Q0CHZ7"/>